<proteinExistence type="predicted"/>
<reference evidence="2 3" key="1">
    <citation type="submission" date="2019-07" db="EMBL/GenBank/DDBJ databases">
        <title>Whole genome shotgun sequence of Halomonas variabilis NBRC 102410.</title>
        <authorList>
            <person name="Hosoyama A."/>
            <person name="Uohara A."/>
            <person name="Ohji S."/>
            <person name="Ichikawa N."/>
        </authorList>
    </citation>
    <scope>NUCLEOTIDE SEQUENCE [LARGE SCALE GENOMIC DNA]</scope>
    <source>
        <strain evidence="2 3">NBRC 102410</strain>
    </source>
</reference>
<dbReference type="EMBL" id="BJXV01000012">
    <property type="protein sequence ID" value="GEN28638.1"/>
    <property type="molecule type" value="Genomic_DNA"/>
</dbReference>
<dbReference type="InterPro" id="IPR008620">
    <property type="entry name" value="FixH"/>
</dbReference>
<dbReference type="RefSeq" id="WP_146875560.1">
    <property type="nucleotide sequence ID" value="NZ_BJXV01000012.1"/>
</dbReference>
<accession>A0A511USF8</accession>
<organism evidence="2 3">
    <name type="scientific">Halovibrio variabilis</name>
    <dbReference type="NCBI Taxonomy" id="31910"/>
    <lineage>
        <taxon>Bacteria</taxon>
        <taxon>Pseudomonadati</taxon>
        <taxon>Pseudomonadota</taxon>
        <taxon>Gammaproteobacteria</taxon>
        <taxon>Oceanospirillales</taxon>
        <taxon>Halomonadaceae</taxon>
        <taxon>Halovibrio</taxon>
    </lineage>
</organism>
<keyword evidence="1" id="KW-1133">Transmembrane helix</keyword>
<evidence type="ECO:0000313" key="2">
    <source>
        <dbReference type="EMBL" id="GEN28638.1"/>
    </source>
</evidence>
<dbReference type="OrthoDB" id="5295180at2"/>
<dbReference type="Proteomes" id="UP000321303">
    <property type="component" value="Unassembled WGS sequence"/>
</dbReference>
<keyword evidence="1" id="KW-0472">Membrane</keyword>
<evidence type="ECO:0000313" key="3">
    <source>
        <dbReference type="Proteomes" id="UP000321303"/>
    </source>
</evidence>
<comment type="caution">
    <text evidence="2">The sequence shown here is derived from an EMBL/GenBank/DDBJ whole genome shotgun (WGS) entry which is preliminary data.</text>
</comment>
<sequence length="179" mass="20351">MPSPVLNPGEKVTPWYKQFWPWFLLGILFSSIIVSTGFAVMSIKSFDGMVVQEDYYEHGKAINMVLAKQEQARALNLNADLRLDPLTSDIVVDLSGDARPEKLYLDLIFPTEDDRDQSFVLEHVRDGRYITQGPDNLRYRWYLQIQPALQEADWRLTGEATFPSESSVTLLPGGRPASE</sequence>
<protein>
    <submittedName>
        <fullName evidence="2">Membrane protein</fullName>
    </submittedName>
</protein>
<feature type="transmembrane region" description="Helical" evidence="1">
    <location>
        <begin position="20"/>
        <end position="40"/>
    </location>
</feature>
<keyword evidence="3" id="KW-1185">Reference proteome</keyword>
<dbReference type="Pfam" id="PF05751">
    <property type="entry name" value="FixH"/>
    <property type="match status" value="1"/>
</dbReference>
<evidence type="ECO:0000256" key="1">
    <source>
        <dbReference type="SAM" id="Phobius"/>
    </source>
</evidence>
<keyword evidence="1" id="KW-0812">Transmembrane</keyword>
<name>A0A511USF8_9GAMM</name>
<gene>
    <name evidence="2" type="ORF">HVA01_22840</name>
</gene>
<dbReference type="AlphaFoldDB" id="A0A511USF8"/>